<dbReference type="AlphaFoldDB" id="F0SFI0"/>
<dbReference type="KEGG" id="pbs:Plabr_1777"/>
<gene>
    <name evidence="3" type="ordered locus">Plabr_1777</name>
</gene>
<keyword evidence="1 3" id="KW-0378">Hydrolase</keyword>
<dbReference type="EC" id="3.5.4.28" evidence="3"/>
<dbReference type="PANTHER" id="PTHR43794:SF11">
    <property type="entry name" value="AMIDOHYDROLASE-RELATED DOMAIN-CONTAINING PROTEIN"/>
    <property type="match status" value="1"/>
</dbReference>
<accession>F0SFI0</accession>
<evidence type="ECO:0000313" key="3">
    <source>
        <dbReference type="EMBL" id="ADY59387.1"/>
    </source>
</evidence>
<name>F0SFI0_RUBBR</name>
<dbReference type="OrthoDB" id="9807210at2"/>
<dbReference type="RefSeq" id="WP_013628114.1">
    <property type="nucleotide sequence ID" value="NC_015174.1"/>
</dbReference>
<dbReference type="InterPro" id="IPR006680">
    <property type="entry name" value="Amidohydro-rel"/>
</dbReference>
<dbReference type="Gene3D" id="3.20.20.140">
    <property type="entry name" value="Metal-dependent hydrolases"/>
    <property type="match status" value="1"/>
</dbReference>
<dbReference type="EMBL" id="CP002546">
    <property type="protein sequence ID" value="ADY59387.1"/>
    <property type="molecule type" value="Genomic_DNA"/>
</dbReference>
<dbReference type="STRING" id="756272.Plabr_1777"/>
<protein>
    <submittedName>
        <fullName evidence="3">S-adenosylhomocysteine deaminase</fullName>
        <ecNumber evidence="3">3.5.4.28</ecNumber>
    </submittedName>
</protein>
<dbReference type="InterPro" id="IPR032466">
    <property type="entry name" value="Metal_Hydrolase"/>
</dbReference>
<reference evidence="4" key="1">
    <citation type="submission" date="2011-02" db="EMBL/GenBank/DDBJ databases">
        <title>The complete genome of Planctomyces brasiliensis DSM 5305.</title>
        <authorList>
            <person name="Lucas S."/>
            <person name="Copeland A."/>
            <person name="Lapidus A."/>
            <person name="Bruce D."/>
            <person name="Goodwin L."/>
            <person name="Pitluck S."/>
            <person name="Kyrpides N."/>
            <person name="Mavromatis K."/>
            <person name="Pagani I."/>
            <person name="Ivanova N."/>
            <person name="Ovchinnikova G."/>
            <person name="Lu M."/>
            <person name="Detter J.C."/>
            <person name="Han C."/>
            <person name="Land M."/>
            <person name="Hauser L."/>
            <person name="Markowitz V."/>
            <person name="Cheng J.-F."/>
            <person name="Hugenholtz P."/>
            <person name="Woyke T."/>
            <person name="Wu D."/>
            <person name="Tindall B."/>
            <person name="Pomrenke H.G."/>
            <person name="Brambilla E."/>
            <person name="Klenk H.-P."/>
            <person name="Eisen J.A."/>
        </authorList>
    </citation>
    <scope>NUCLEOTIDE SEQUENCE [LARGE SCALE GENOMIC DNA]</scope>
    <source>
        <strain evidence="4">ATCC 49424 / DSM 5305 / JCM 21570 / NBRC 103401 / IFAM 1448</strain>
    </source>
</reference>
<evidence type="ECO:0000259" key="2">
    <source>
        <dbReference type="Pfam" id="PF01979"/>
    </source>
</evidence>
<dbReference type="HOGENOM" id="CLU_012358_2_5_0"/>
<dbReference type="Pfam" id="PF01979">
    <property type="entry name" value="Amidohydro_1"/>
    <property type="match status" value="1"/>
</dbReference>
<dbReference type="Proteomes" id="UP000006860">
    <property type="component" value="Chromosome"/>
</dbReference>
<organism evidence="3 4">
    <name type="scientific">Rubinisphaera brasiliensis (strain ATCC 49424 / DSM 5305 / JCM 21570 / IAM 15109 / NBRC 103401 / IFAM 1448)</name>
    <name type="common">Planctomyces brasiliensis</name>
    <dbReference type="NCBI Taxonomy" id="756272"/>
    <lineage>
        <taxon>Bacteria</taxon>
        <taxon>Pseudomonadati</taxon>
        <taxon>Planctomycetota</taxon>
        <taxon>Planctomycetia</taxon>
        <taxon>Planctomycetales</taxon>
        <taxon>Planctomycetaceae</taxon>
        <taxon>Rubinisphaera</taxon>
    </lineage>
</organism>
<proteinExistence type="predicted"/>
<feature type="domain" description="Amidohydrolase-related" evidence="2">
    <location>
        <begin position="60"/>
        <end position="370"/>
    </location>
</feature>
<sequence>MNLAAATSSDSPQWFKADWFWAGEGDTPRRGVFIETQSGLISDITPTTPAKFVDLGPAAILPSLANPHCHLEFSDLPEPLSPALPFSDWIGKTVAARRNRTDWPAAIQSGLQEVNQAGVGLLAEIVTQDDLSAFAETTSPLLMLFREFLAFDETQAAGQLQTLRSFLSKQKAGAMRGISPHAPYTVCLADLENCVALACEFQTPLMMHLAETQAELEFLYRQTGELVDMLKRIELWHPERYEQGVRPLHYLQLLDANLPCVIAHGNYLDDEEISFLSRRPHFSVAYCPRTHAYFEHQPHPWQKLAEVGVNVTLGTDGRGSNPDLDIWKEAQFVKQQQPDANSRFLVQMATVNAGRALGQDLRLRIGQPARWTVVSPAGNDLSPFSDWDALLLRQTRRQSVIMG</sequence>
<evidence type="ECO:0000256" key="1">
    <source>
        <dbReference type="ARBA" id="ARBA00022801"/>
    </source>
</evidence>
<dbReference type="InterPro" id="IPR050287">
    <property type="entry name" value="MTA/SAH_deaminase"/>
</dbReference>
<dbReference type="GO" id="GO:0050270">
    <property type="term" value="F:S-adenosylhomocysteine deaminase activity"/>
    <property type="evidence" value="ECO:0007669"/>
    <property type="project" value="UniProtKB-EC"/>
</dbReference>
<dbReference type="PANTHER" id="PTHR43794">
    <property type="entry name" value="AMINOHYDROLASE SSNA-RELATED"/>
    <property type="match status" value="1"/>
</dbReference>
<evidence type="ECO:0000313" key="4">
    <source>
        <dbReference type="Proteomes" id="UP000006860"/>
    </source>
</evidence>
<keyword evidence="4" id="KW-1185">Reference proteome</keyword>
<dbReference type="eggNOG" id="COG0402">
    <property type="taxonomic scope" value="Bacteria"/>
</dbReference>
<dbReference type="SUPFAM" id="SSF51556">
    <property type="entry name" value="Metallo-dependent hydrolases"/>
    <property type="match status" value="1"/>
</dbReference>